<feature type="compositionally biased region" description="Polar residues" evidence="1">
    <location>
        <begin position="8"/>
        <end position="17"/>
    </location>
</feature>
<dbReference type="Proteomes" id="UP001353858">
    <property type="component" value="Unassembled WGS sequence"/>
</dbReference>
<sequence>MKAWARKNTCSASSPTPEQDGHDSVQRHMNLREERKRTGRYVAAGTAIFLSVLGVYQALIQGTPEYAALFAPAVIMFMYVLWILHTSRHQNARRLLRLKQAAASRELLEEVVMEPTTLPEKIVNATQINDNPKSDQDNNGKTATDTTNNNKTYYSRSYSIA</sequence>
<evidence type="ECO:0000256" key="2">
    <source>
        <dbReference type="SAM" id="Phobius"/>
    </source>
</evidence>
<protein>
    <submittedName>
        <fullName evidence="3">Uncharacterized protein</fullName>
    </submittedName>
</protein>
<dbReference type="EMBL" id="JARPUR010000007">
    <property type="protein sequence ID" value="KAK4872642.1"/>
    <property type="molecule type" value="Genomic_DNA"/>
</dbReference>
<evidence type="ECO:0000313" key="3">
    <source>
        <dbReference type="EMBL" id="KAK4872642.1"/>
    </source>
</evidence>
<keyword evidence="2" id="KW-0812">Transmembrane</keyword>
<keyword evidence="2" id="KW-0472">Membrane</keyword>
<feature type="region of interest" description="Disordered" evidence="1">
    <location>
        <begin position="1"/>
        <end position="26"/>
    </location>
</feature>
<gene>
    <name evidence="3" type="ORF">RN001_014671</name>
</gene>
<organism evidence="3 4">
    <name type="scientific">Aquatica leii</name>
    <dbReference type="NCBI Taxonomy" id="1421715"/>
    <lineage>
        <taxon>Eukaryota</taxon>
        <taxon>Metazoa</taxon>
        <taxon>Ecdysozoa</taxon>
        <taxon>Arthropoda</taxon>
        <taxon>Hexapoda</taxon>
        <taxon>Insecta</taxon>
        <taxon>Pterygota</taxon>
        <taxon>Neoptera</taxon>
        <taxon>Endopterygota</taxon>
        <taxon>Coleoptera</taxon>
        <taxon>Polyphaga</taxon>
        <taxon>Elateriformia</taxon>
        <taxon>Elateroidea</taxon>
        <taxon>Lampyridae</taxon>
        <taxon>Luciolinae</taxon>
        <taxon>Aquatica</taxon>
    </lineage>
</organism>
<keyword evidence="4" id="KW-1185">Reference proteome</keyword>
<feature type="region of interest" description="Disordered" evidence="1">
    <location>
        <begin position="125"/>
        <end position="161"/>
    </location>
</feature>
<keyword evidence="2" id="KW-1133">Transmembrane helix</keyword>
<comment type="caution">
    <text evidence="3">The sequence shown here is derived from an EMBL/GenBank/DDBJ whole genome shotgun (WGS) entry which is preliminary data.</text>
</comment>
<evidence type="ECO:0000256" key="1">
    <source>
        <dbReference type="SAM" id="MobiDB-lite"/>
    </source>
</evidence>
<reference evidence="4" key="1">
    <citation type="submission" date="2023-01" db="EMBL/GenBank/DDBJ databases">
        <title>Key to firefly adult light organ development and bioluminescence: homeobox transcription factors regulate luciferase expression and transportation to peroxisome.</title>
        <authorList>
            <person name="Fu X."/>
        </authorList>
    </citation>
    <scope>NUCLEOTIDE SEQUENCE [LARGE SCALE GENOMIC DNA]</scope>
</reference>
<dbReference type="AlphaFoldDB" id="A0AAN7SBK3"/>
<name>A0AAN7SBK3_9COLE</name>
<feature type="compositionally biased region" description="Low complexity" evidence="1">
    <location>
        <begin position="139"/>
        <end position="152"/>
    </location>
</feature>
<feature type="transmembrane region" description="Helical" evidence="2">
    <location>
        <begin position="66"/>
        <end position="84"/>
    </location>
</feature>
<proteinExistence type="predicted"/>
<evidence type="ECO:0000313" key="4">
    <source>
        <dbReference type="Proteomes" id="UP001353858"/>
    </source>
</evidence>
<accession>A0AAN7SBK3</accession>
<feature type="transmembrane region" description="Helical" evidence="2">
    <location>
        <begin position="41"/>
        <end position="60"/>
    </location>
</feature>